<accession>A0A693C4F9</accession>
<dbReference type="InterPro" id="IPR026866">
    <property type="entry name" value="CR006_AAA"/>
</dbReference>
<organism evidence="2 3">
    <name type="scientific">Campylobacter jejuni</name>
    <dbReference type="NCBI Taxonomy" id="197"/>
    <lineage>
        <taxon>Bacteria</taxon>
        <taxon>Pseudomonadati</taxon>
        <taxon>Campylobacterota</taxon>
        <taxon>Epsilonproteobacteria</taxon>
        <taxon>Campylobacterales</taxon>
        <taxon>Campylobacteraceae</taxon>
        <taxon>Campylobacter</taxon>
    </lineage>
</organism>
<reference evidence="2 3" key="1">
    <citation type="submission" date="2019-04" db="EMBL/GenBank/DDBJ databases">
        <authorList>
            <person name="Ashton P.M."/>
            <person name="Dallman T."/>
            <person name="Nair S."/>
            <person name="De Pinna E."/>
            <person name="Peters T."/>
            <person name="Grant K."/>
        </authorList>
    </citation>
    <scope>NUCLEOTIDE SEQUENCE [LARGE SCALE GENOMIC DNA]</scope>
    <source>
        <strain evidence="2 3">OXC2299</strain>
    </source>
</reference>
<dbReference type="Proteomes" id="UP000358933">
    <property type="component" value="Unassembled WGS sequence"/>
</dbReference>
<sequence>MYFFKVSILLVRAIFVLTLNNAHKLKNKTTKVLSDGEKSIIAFCHYIAESHIKISQADEYKKMFFIIDDPISSMDYHYVYSVSSVIRDLQNYIPSVETVRFLILTHNVDFYNMLIKNKITKDNFILENGKIIKINENKYILPYIEQLKEIYEIFLDKEKPKYHTANSIRNVLESVGRFFYPTNDLHDVMQKLGLMDLYNFVNDGSHGSYANQKPITDTNIKDYCEKLIEVLKEKIPGQIKMIEDENKGKLK</sequence>
<dbReference type="Gene3D" id="3.40.50.300">
    <property type="entry name" value="P-loop containing nucleotide triphosphate hydrolases"/>
    <property type="match status" value="1"/>
</dbReference>
<dbReference type="AlphaFoldDB" id="A0A693C4F9"/>
<dbReference type="SUPFAM" id="SSF52540">
    <property type="entry name" value="P-loop containing nucleoside triphosphate hydrolases"/>
    <property type="match status" value="1"/>
</dbReference>
<proteinExistence type="predicted"/>
<protein>
    <recommendedName>
        <fullName evidence="1">Protein CR006 P-loop domain-containing protein</fullName>
    </recommendedName>
</protein>
<evidence type="ECO:0000313" key="3">
    <source>
        <dbReference type="Proteomes" id="UP000358933"/>
    </source>
</evidence>
<dbReference type="EMBL" id="AACJKW010000006">
    <property type="protein sequence ID" value="EAK8193441.1"/>
    <property type="molecule type" value="Genomic_DNA"/>
</dbReference>
<evidence type="ECO:0000313" key="2">
    <source>
        <dbReference type="EMBL" id="EAK8193441.1"/>
    </source>
</evidence>
<dbReference type="InterPro" id="IPR027417">
    <property type="entry name" value="P-loop_NTPase"/>
</dbReference>
<evidence type="ECO:0000259" key="1">
    <source>
        <dbReference type="Pfam" id="PF13166"/>
    </source>
</evidence>
<gene>
    <name evidence="2" type="ORF">E7N58_04500</name>
</gene>
<comment type="caution">
    <text evidence="2">The sequence shown here is derived from an EMBL/GenBank/DDBJ whole genome shotgun (WGS) entry which is preliminary data.</text>
</comment>
<dbReference type="Pfam" id="PF13166">
    <property type="entry name" value="AAA_13"/>
    <property type="match status" value="1"/>
</dbReference>
<feature type="domain" description="Protein CR006 P-loop" evidence="1">
    <location>
        <begin position="27"/>
        <end position="221"/>
    </location>
</feature>
<name>A0A693C4F9_CAMJU</name>